<evidence type="ECO:0000313" key="8">
    <source>
        <dbReference type="Proteomes" id="UP001371456"/>
    </source>
</evidence>
<dbReference type="PIRSF" id="PIRSF027110">
    <property type="entry name" value="PREG"/>
    <property type="match status" value="1"/>
</dbReference>
<feature type="region of interest" description="Disordered" evidence="6">
    <location>
        <begin position="221"/>
        <end position="241"/>
    </location>
</feature>
<evidence type="ECO:0000256" key="2">
    <source>
        <dbReference type="ARBA" id="ARBA00022618"/>
    </source>
</evidence>
<dbReference type="InterPro" id="IPR036915">
    <property type="entry name" value="Cyclin-like_sf"/>
</dbReference>
<evidence type="ECO:0000256" key="5">
    <source>
        <dbReference type="PIRNR" id="PIRNR027110"/>
    </source>
</evidence>
<keyword evidence="2" id="KW-0132">Cell division</keyword>
<gene>
    <name evidence="7" type="ORF">RDI58_018447</name>
</gene>
<proteinExistence type="inferred from homology"/>
<evidence type="ECO:0000313" key="7">
    <source>
        <dbReference type="EMBL" id="KAK6784992.1"/>
    </source>
</evidence>
<organism evidence="7 8">
    <name type="scientific">Solanum bulbocastanum</name>
    <name type="common">Wild potato</name>
    <dbReference type="NCBI Taxonomy" id="147425"/>
    <lineage>
        <taxon>Eukaryota</taxon>
        <taxon>Viridiplantae</taxon>
        <taxon>Streptophyta</taxon>
        <taxon>Embryophyta</taxon>
        <taxon>Tracheophyta</taxon>
        <taxon>Spermatophyta</taxon>
        <taxon>Magnoliopsida</taxon>
        <taxon>eudicotyledons</taxon>
        <taxon>Gunneridae</taxon>
        <taxon>Pentapetalae</taxon>
        <taxon>asterids</taxon>
        <taxon>lamiids</taxon>
        <taxon>Solanales</taxon>
        <taxon>Solanaceae</taxon>
        <taxon>Solanoideae</taxon>
        <taxon>Solaneae</taxon>
        <taxon>Solanum</taxon>
    </lineage>
</organism>
<reference evidence="7 8" key="1">
    <citation type="submission" date="2024-02" db="EMBL/GenBank/DDBJ databases">
        <title>de novo genome assembly of Solanum bulbocastanum strain 11H21.</title>
        <authorList>
            <person name="Hosaka A.J."/>
        </authorList>
    </citation>
    <scope>NUCLEOTIDE SEQUENCE [LARGE SCALE GENOMIC DNA]</scope>
    <source>
        <tissue evidence="7">Young leaves</tissue>
    </source>
</reference>
<dbReference type="InterPro" id="IPR012389">
    <property type="entry name" value="Cyclin_P/U"/>
</dbReference>
<keyword evidence="8" id="KW-1185">Reference proteome</keyword>
<dbReference type="Gene3D" id="1.10.472.10">
    <property type="entry name" value="Cyclin-like"/>
    <property type="match status" value="1"/>
</dbReference>
<dbReference type="Proteomes" id="UP001371456">
    <property type="component" value="Unassembled WGS sequence"/>
</dbReference>
<evidence type="ECO:0000256" key="4">
    <source>
        <dbReference type="ARBA" id="ARBA00023306"/>
    </source>
</evidence>
<keyword evidence="3 5" id="KW-0195">Cyclin</keyword>
<dbReference type="PANTHER" id="PTHR15615:SF121">
    <property type="entry name" value="CYCLIN-U1-1"/>
    <property type="match status" value="1"/>
</dbReference>
<name>A0AAN8YA54_SOLBU</name>
<comment type="similarity">
    <text evidence="1">Belongs to the cyclin family. Cyclin U/P subfamily.</text>
</comment>
<dbReference type="GO" id="GO:0019901">
    <property type="term" value="F:protein kinase binding"/>
    <property type="evidence" value="ECO:0007669"/>
    <property type="project" value="UniProtKB-UniRule"/>
</dbReference>
<dbReference type="InterPro" id="IPR013922">
    <property type="entry name" value="Cyclin_PHO80-like"/>
</dbReference>
<evidence type="ECO:0000256" key="6">
    <source>
        <dbReference type="SAM" id="MobiDB-lite"/>
    </source>
</evidence>
<keyword evidence="4" id="KW-0131">Cell cycle</keyword>
<protein>
    <recommendedName>
        <fullName evidence="5">Cyclin</fullName>
    </recommendedName>
</protein>
<comment type="caution">
    <text evidence="7">The sequence shown here is derived from an EMBL/GenBank/DDBJ whole genome shotgun (WGS) entry which is preliminary data.</text>
</comment>
<evidence type="ECO:0000256" key="1">
    <source>
        <dbReference type="ARBA" id="ARBA00007215"/>
    </source>
</evidence>
<sequence>MLEEGGTDEFHRRPDPSAANAATPRVLTILSCVLEKLVARNDQLLVLGRQVAHDNGLMSNGEGGPQKILGKNFNAFHGVRAPNISIPKYLERLYKYTNCSPSCFVVGYVYIDRLGHKYPDSLLVSLNVHRLLVTSVMVASKLLDDAHYNNAFYARVGGVSNAELNKLELELLFLLDFGVNVSARVFESYCQYLEKEMLSNGPTLKIEKSVINSSTTNTVDDATEISVEDTDHTSSPSQLLD</sequence>
<dbReference type="SUPFAM" id="SSF47954">
    <property type="entry name" value="Cyclin-like"/>
    <property type="match status" value="1"/>
</dbReference>
<dbReference type="PANTHER" id="PTHR15615">
    <property type="match status" value="1"/>
</dbReference>
<dbReference type="AlphaFoldDB" id="A0AAN8YA54"/>
<dbReference type="GO" id="GO:0051301">
    <property type="term" value="P:cell division"/>
    <property type="evidence" value="ECO:0007669"/>
    <property type="project" value="UniProtKB-UniRule"/>
</dbReference>
<accession>A0AAN8YA54</accession>
<evidence type="ECO:0000256" key="3">
    <source>
        <dbReference type="ARBA" id="ARBA00023127"/>
    </source>
</evidence>
<dbReference type="EMBL" id="JBANQN010000007">
    <property type="protein sequence ID" value="KAK6784992.1"/>
    <property type="molecule type" value="Genomic_DNA"/>
</dbReference>
<dbReference type="Pfam" id="PF08613">
    <property type="entry name" value="Cyclin"/>
    <property type="match status" value="1"/>
</dbReference>